<accession>A0A419F6U2</accession>
<dbReference type="InterPro" id="IPR008146">
    <property type="entry name" value="Gln_synth_cat_dom"/>
</dbReference>
<sequence length="455" mass="51255">MSTKAKKTNALPDWFTPENIETVIFAFPDVFGRLMGKRMTFDHFADHTLESGMHACSYLLSVDIQMQVVDGFKIASWDTGFGDFRIQADLGTVRKLPWHEKTAIVLGDMLRHDGRPVEESPRRVLAKQVQRLARKGQKACLGSELEFFLFDETYRTAREKRYQDLNAASQYSIDYHILQPGKDEDVIRRLRNEMSASGVLVECSKGETADGQHEVNLLYCEAMEMADKHVLFKAGAKDIASQQEKAISFMAKLSAAQAGNGFHIHTSIWDADGRRNLFCDSKSSAPSKLFRQFLGGLLIYSRELTYFFAPTVNSYKRFQPGSWAPTAIVCGQDNRTCGFRIVGHGNSLRVENRMPSADANPYLAFAATIAAGLKGVEEKLDCGRIFEGNAYADQTLPRLPFSLDEAYALLDKSKMAREAFGNDVIDYYVHTARCEVKAFAQAVTDWEKTRYFEQI</sequence>
<feature type="domain" description="GS catalytic" evidence="7">
    <location>
        <begin position="121"/>
        <end position="455"/>
    </location>
</feature>
<gene>
    <name evidence="8" type="ORF">C4532_03065</name>
</gene>
<dbReference type="GO" id="GO:0004356">
    <property type="term" value="F:glutamine synthetase activity"/>
    <property type="evidence" value="ECO:0007669"/>
    <property type="project" value="InterPro"/>
</dbReference>
<dbReference type="AlphaFoldDB" id="A0A419F6U2"/>
<name>A0A419F6U2_9BACT</name>
<keyword evidence="3" id="KW-0547">Nucleotide-binding</keyword>
<evidence type="ECO:0000313" key="8">
    <source>
        <dbReference type="EMBL" id="RJP74137.1"/>
    </source>
</evidence>
<evidence type="ECO:0000259" key="7">
    <source>
        <dbReference type="PROSITE" id="PS51987"/>
    </source>
</evidence>
<dbReference type="Gene3D" id="3.30.590.10">
    <property type="entry name" value="Glutamine synthetase/guanido kinase, catalytic domain"/>
    <property type="match status" value="1"/>
</dbReference>
<protein>
    <submittedName>
        <fullName evidence="8">Glutamine synthetase</fullName>
    </submittedName>
</protein>
<dbReference type="InterPro" id="IPR036651">
    <property type="entry name" value="Gln_synt_N_sf"/>
</dbReference>
<evidence type="ECO:0000256" key="4">
    <source>
        <dbReference type="ARBA" id="ARBA00022840"/>
    </source>
</evidence>
<evidence type="ECO:0000256" key="1">
    <source>
        <dbReference type="ARBA" id="ARBA00009897"/>
    </source>
</evidence>
<dbReference type="EMBL" id="QZKI01000019">
    <property type="protein sequence ID" value="RJP74137.1"/>
    <property type="molecule type" value="Genomic_DNA"/>
</dbReference>
<keyword evidence="2" id="KW-0436">Ligase</keyword>
<dbReference type="PANTHER" id="PTHR43785:SF12">
    <property type="entry name" value="TYPE-1 GLUTAMINE SYNTHETASE 2"/>
    <property type="match status" value="1"/>
</dbReference>
<dbReference type="GO" id="GO:0006542">
    <property type="term" value="P:glutamine biosynthetic process"/>
    <property type="evidence" value="ECO:0007669"/>
    <property type="project" value="InterPro"/>
</dbReference>
<keyword evidence="4" id="KW-0067">ATP-binding</keyword>
<comment type="caution">
    <text evidence="8">The sequence shown here is derived from an EMBL/GenBank/DDBJ whole genome shotgun (WGS) entry which is preliminary data.</text>
</comment>
<dbReference type="Proteomes" id="UP000285961">
    <property type="component" value="Unassembled WGS sequence"/>
</dbReference>
<dbReference type="GO" id="GO:0006576">
    <property type="term" value="P:biogenic amine metabolic process"/>
    <property type="evidence" value="ECO:0007669"/>
    <property type="project" value="UniProtKB-ARBA"/>
</dbReference>
<dbReference type="SMART" id="SM01230">
    <property type="entry name" value="Gln-synt_C"/>
    <property type="match status" value="1"/>
</dbReference>
<dbReference type="GO" id="GO:0005524">
    <property type="term" value="F:ATP binding"/>
    <property type="evidence" value="ECO:0007669"/>
    <property type="project" value="UniProtKB-KW"/>
</dbReference>
<dbReference type="Gene3D" id="3.10.20.70">
    <property type="entry name" value="Glutamine synthetase, N-terminal domain"/>
    <property type="match status" value="1"/>
</dbReference>
<organism evidence="8 9">
    <name type="scientific">Candidatus Abyssobacteria bacterium SURF_17</name>
    <dbReference type="NCBI Taxonomy" id="2093361"/>
    <lineage>
        <taxon>Bacteria</taxon>
        <taxon>Pseudomonadati</taxon>
        <taxon>Candidatus Hydrogenedentota</taxon>
        <taxon>Candidatus Abyssobacteria</taxon>
    </lineage>
</organism>
<dbReference type="PROSITE" id="PS51987">
    <property type="entry name" value="GS_CATALYTIC"/>
    <property type="match status" value="1"/>
</dbReference>
<dbReference type="FunFam" id="3.30.590.10:FF:000005">
    <property type="entry name" value="Probable glutamine synthetase"/>
    <property type="match status" value="1"/>
</dbReference>
<dbReference type="GO" id="GO:0042402">
    <property type="term" value="P:biogenic amine catabolic process"/>
    <property type="evidence" value="ECO:0007669"/>
    <property type="project" value="UniProtKB-ARBA"/>
</dbReference>
<evidence type="ECO:0000256" key="6">
    <source>
        <dbReference type="RuleBase" id="RU000384"/>
    </source>
</evidence>
<proteinExistence type="inferred from homology"/>
<dbReference type="Pfam" id="PF00120">
    <property type="entry name" value="Gln-synt_C"/>
    <property type="match status" value="1"/>
</dbReference>
<comment type="similarity">
    <text evidence="1 5 6">Belongs to the glutamine synthetase family.</text>
</comment>
<dbReference type="PANTHER" id="PTHR43785">
    <property type="entry name" value="GAMMA-GLUTAMYLPUTRESCINE SYNTHETASE"/>
    <property type="match status" value="1"/>
</dbReference>
<reference evidence="8 9" key="1">
    <citation type="journal article" date="2017" name="ISME J.">
        <title>Energy and carbon metabolisms in a deep terrestrial subsurface fluid microbial community.</title>
        <authorList>
            <person name="Momper L."/>
            <person name="Jungbluth S.P."/>
            <person name="Lee M.D."/>
            <person name="Amend J.P."/>
        </authorList>
    </citation>
    <scope>NUCLEOTIDE SEQUENCE [LARGE SCALE GENOMIC DNA]</scope>
    <source>
        <strain evidence="8">SURF_17</strain>
    </source>
</reference>
<dbReference type="SUPFAM" id="SSF55931">
    <property type="entry name" value="Glutamine synthetase/guanido kinase"/>
    <property type="match status" value="1"/>
</dbReference>
<evidence type="ECO:0000256" key="3">
    <source>
        <dbReference type="ARBA" id="ARBA00022741"/>
    </source>
</evidence>
<evidence type="ECO:0000256" key="5">
    <source>
        <dbReference type="PROSITE-ProRule" id="PRU01331"/>
    </source>
</evidence>
<dbReference type="InterPro" id="IPR014746">
    <property type="entry name" value="Gln_synth/guanido_kin_cat_dom"/>
</dbReference>
<evidence type="ECO:0000256" key="2">
    <source>
        <dbReference type="ARBA" id="ARBA00022598"/>
    </source>
</evidence>
<dbReference type="SUPFAM" id="SSF54368">
    <property type="entry name" value="Glutamine synthetase, N-terminal domain"/>
    <property type="match status" value="1"/>
</dbReference>
<evidence type="ECO:0000313" key="9">
    <source>
        <dbReference type="Proteomes" id="UP000285961"/>
    </source>
</evidence>